<feature type="domain" description="Transposase IS200-like" evidence="1">
    <location>
        <begin position="9"/>
        <end position="124"/>
    </location>
</feature>
<proteinExistence type="predicted"/>
<dbReference type="Gene3D" id="3.30.70.1290">
    <property type="entry name" value="Transposase IS200-like"/>
    <property type="match status" value="1"/>
</dbReference>
<protein>
    <recommendedName>
        <fullName evidence="1">Transposase IS200-like domain-containing protein</fullName>
    </recommendedName>
</protein>
<organism evidence="2 3">
    <name type="scientific">Bdellovibrio bacteriovorus</name>
    <dbReference type="NCBI Taxonomy" id="959"/>
    <lineage>
        <taxon>Bacteria</taxon>
        <taxon>Pseudomonadati</taxon>
        <taxon>Bdellovibrionota</taxon>
        <taxon>Bdellovibrionia</taxon>
        <taxon>Bdellovibrionales</taxon>
        <taxon>Pseudobdellovibrionaceae</taxon>
        <taxon>Bdellovibrio</taxon>
    </lineage>
</organism>
<comment type="caution">
    <text evidence="2">The sequence shown here is derived from an EMBL/GenBank/DDBJ whole genome shotgun (WGS) entry which is preliminary data.</text>
</comment>
<gene>
    <name evidence="2" type="ORF">AZI87_08665</name>
</gene>
<dbReference type="PANTHER" id="PTHR34322">
    <property type="entry name" value="TRANSPOSASE, Y1_TNP DOMAIN-CONTAINING"/>
    <property type="match status" value="1"/>
</dbReference>
<reference evidence="2 3" key="1">
    <citation type="submission" date="2016-03" db="EMBL/GenBank/DDBJ databases">
        <authorList>
            <person name="Ploux O."/>
        </authorList>
    </citation>
    <scope>NUCLEOTIDE SEQUENCE [LARGE SCALE GENOMIC DNA]</scope>
    <source>
        <strain evidence="2 3">EC13</strain>
    </source>
</reference>
<dbReference type="InterPro" id="IPR002686">
    <property type="entry name" value="Transposase_17"/>
</dbReference>
<sequence>MPRKKQIFTSEYPYHLSARCHNKEWFDLPMWQVWAVMSKYLSYISGTYKMEIHSFVLMNNHFHLIARFPENNMAEAMNYFMRETSRVISRKADRINQTYGGRYFRSVITKNNYLDHVYKYVYRNPVEAGVVENVQDYQFSTLYLKLNGVSCDFPIVDDPRLSAMQLNSTLLWLNTVPNANDKEEVRKALKKPEFSLTSRASGFFVHHLEVDPF</sequence>
<dbReference type="Proteomes" id="UP000075799">
    <property type="component" value="Unassembled WGS sequence"/>
</dbReference>
<evidence type="ECO:0000313" key="2">
    <source>
        <dbReference type="EMBL" id="KYG69264.1"/>
    </source>
</evidence>
<dbReference type="GO" id="GO:0006313">
    <property type="term" value="P:DNA transposition"/>
    <property type="evidence" value="ECO:0007669"/>
    <property type="project" value="InterPro"/>
</dbReference>
<evidence type="ECO:0000259" key="1">
    <source>
        <dbReference type="SMART" id="SM01321"/>
    </source>
</evidence>
<dbReference type="GO" id="GO:0004803">
    <property type="term" value="F:transposase activity"/>
    <property type="evidence" value="ECO:0007669"/>
    <property type="project" value="InterPro"/>
</dbReference>
<dbReference type="SUPFAM" id="SSF143422">
    <property type="entry name" value="Transposase IS200-like"/>
    <property type="match status" value="1"/>
</dbReference>
<evidence type="ECO:0000313" key="3">
    <source>
        <dbReference type="Proteomes" id="UP000075799"/>
    </source>
</evidence>
<dbReference type="AlphaFoldDB" id="A0A161PFM7"/>
<name>A0A161PFM7_BDEBC</name>
<dbReference type="GO" id="GO:0003677">
    <property type="term" value="F:DNA binding"/>
    <property type="evidence" value="ECO:0007669"/>
    <property type="project" value="InterPro"/>
</dbReference>
<dbReference type="EMBL" id="LUKD01000001">
    <property type="protein sequence ID" value="KYG69264.1"/>
    <property type="molecule type" value="Genomic_DNA"/>
</dbReference>
<dbReference type="Pfam" id="PF01797">
    <property type="entry name" value="Y1_Tnp"/>
    <property type="match status" value="1"/>
</dbReference>
<dbReference type="OrthoDB" id="9814067at2"/>
<dbReference type="PANTHER" id="PTHR34322:SF2">
    <property type="entry name" value="TRANSPOSASE IS200-LIKE DOMAIN-CONTAINING PROTEIN"/>
    <property type="match status" value="1"/>
</dbReference>
<dbReference type="SMART" id="SM01321">
    <property type="entry name" value="Y1_Tnp"/>
    <property type="match status" value="1"/>
</dbReference>
<dbReference type="InterPro" id="IPR036515">
    <property type="entry name" value="Transposase_17_sf"/>
</dbReference>
<accession>A0A161PFM7</accession>